<dbReference type="EMBL" id="QDEB01105323">
    <property type="protein sequence ID" value="RZC05021.1"/>
    <property type="molecule type" value="Genomic_DNA"/>
</dbReference>
<feature type="transmembrane region" description="Helical" evidence="1">
    <location>
        <begin position="145"/>
        <end position="170"/>
    </location>
</feature>
<evidence type="ECO:0000256" key="1">
    <source>
        <dbReference type="SAM" id="Phobius"/>
    </source>
</evidence>
<name>A0A482VFS0_ASBVE</name>
<evidence type="ECO:0000313" key="3">
    <source>
        <dbReference type="Proteomes" id="UP000292052"/>
    </source>
</evidence>
<keyword evidence="3" id="KW-1185">Reference proteome</keyword>
<feature type="non-terminal residue" evidence="2">
    <location>
        <position position="223"/>
    </location>
</feature>
<accession>A0A482VFS0</accession>
<dbReference type="Proteomes" id="UP000292052">
    <property type="component" value="Unassembled WGS sequence"/>
</dbReference>
<reference evidence="2 3" key="1">
    <citation type="submission" date="2017-03" db="EMBL/GenBank/DDBJ databases">
        <title>Genome of the blue death feigning beetle - Asbolus verrucosus.</title>
        <authorList>
            <person name="Rider S.D."/>
        </authorList>
    </citation>
    <scope>NUCLEOTIDE SEQUENCE [LARGE SCALE GENOMIC DNA]</scope>
    <source>
        <strain evidence="2">Butters</strain>
        <tissue evidence="2">Head and leg muscle</tissue>
    </source>
</reference>
<evidence type="ECO:0000313" key="2">
    <source>
        <dbReference type="EMBL" id="RZC05021.1"/>
    </source>
</evidence>
<organism evidence="2 3">
    <name type="scientific">Asbolus verrucosus</name>
    <name type="common">Desert ironclad beetle</name>
    <dbReference type="NCBI Taxonomy" id="1661398"/>
    <lineage>
        <taxon>Eukaryota</taxon>
        <taxon>Metazoa</taxon>
        <taxon>Ecdysozoa</taxon>
        <taxon>Arthropoda</taxon>
        <taxon>Hexapoda</taxon>
        <taxon>Insecta</taxon>
        <taxon>Pterygota</taxon>
        <taxon>Neoptera</taxon>
        <taxon>Endopterygota</taxon>
        <taxon>Coleoptera</taxon>
        <taxon>Polyphaga</taxon>
        <taxon>Cucujiformia</taxon>
        <taxon>Tenebrionidae</taxon>
        <taxon>Pimeliinae</taxon>
        <taxon>Asbolus</taxon>
    </lineage>
</organism>
<comment type="caution">
    <text evidence="2">The sequence shown here is derived from an EMBL/GenBank/DDBJ whole genome shotgun (WGS) entry which is preliminary data.</text>
</comment>
<keyword evidence="1" id="KW-0812">Transmembrane</keyword>
<keyword evidence="1" id="KW-1133">Transmembrane helix</keyword>
<feature type="transmembrane region" description="Helical" evidence="1">
    <location>
        <begin position="12"/>
        <end position="38"/>
    </location>
</feature>
<sequence>MKIARILCVDVFKLNIVKLLSVTFFVHSAMTVIQIYFFYKNFNFFFFIKYASASFSIFYLMISIDLITRSTREDFIFKLFKTLNSRKIEISDGEAYERSQGKQISFHLSSFSYPFFLSDAGDREIFYVLIFFEDYYYKRQNVFQFVYKVTFILEVYVMTAPIYQVVYIAIHFKSQILLIKNYYNDISIGYDVAENSELFYDDYQKTIKKKLVFIHRYHVNLIT</sequence>
<evidence type="ECO:0008006" key="4">
    <source>
        <dbReference type="Google" id="ProtNLM"/>
    </source>
</evidence>
<proteinExistence type="predicted"/>
<protein>
    <recommendedName>
        <fullName evidence="4">7tm 7 domain containing protein</fullName>
    </recommendedName>
</protein>
<gene>
    <name evidence="2" type="ORF">BDFB_012286</name>
</gene>
<feature type="transmembrane region" description="Helical" evidence="1">
    <location>
        <begin position="44"/>
        <end position="62"/>
    </location>
</feature>
<keyword evidence="1" id="KW-0472">Membrane</keyword>
<dbReference type="AlphaFoldDB" id="A0A482VFS0"/>